<evidence type="ECO:0000313" key="1">
    <source>
        <dbReference type="EMBL" id="ASM71555.1"/>
    </source>
</evidence>
<name>A0A221JXT9_9RHOB</name>
<dbReference type="AlphaFoldDB" id="A0A221JXT9"/>
<proteinExistence type="predicted"/>
<gene>
    <name evidence="1" type="ORF">SULPSESMR1_00724</name>
</gene>
<evidence type="ECO:0000313" key="2">
    <source>
        <dbReference type="Proteomes" id="UP000199754"/>
    </source>
</evidence>
<dbReference type="EMBL" id="CP022415">
    <property type="protein sequence ID" value="ASM71555.1"/>
    <property type="molecule type" value="Genomic_DNA"/>
</dbReference>
<dbReference type="KEGG" id="spse:SULPSESMR1_00724"/>
<accession>A0A221JXT9</accession>
<reference evidence="1 2" key="1">
    <citation type="submission" date="2017-07" db="EMBL/GenBank/DDBJ databases">
        <title>Genome Sequence of Sulfitobacter pseudonitzschiae Strain SMR1 Isolated from a culture of the Diatom Skeletonema marinoi.</title>
        <authorList>
            <person name="Topel M."/>
            <person name="Pinder M.I.M."/>
            <person name="Johansson O.N."/>
            <person name="Kourtchenko O."/>
            <person name="Godhe A."/>
            <person name="Clarke A.K."/>
        </authorList>
    </citation>
    <scope>NUCLEOTIDE SEQUENCE [LARGE SCALE GENOMIC DNA]</scope>
    <source>
        <strain evidence="1 2">SMR1</strain>
    </source>
</reference>
<sequence>MGSIPTFAAIYANGHLPFCTCDLGQRCDIKVGFV</sequence>
<protein>
    <submittedName>
        <fullName evidence="1">Uncharacterized protein</fullName>
    </submittedName>
</protein>
<keyword evidence="2" id="KW-1185">Reference proteome</keyword>
<organism evidence="1 2">
    <name type="scientific">Pseudosulfitobacter pseudonitzschiae</name>
    <dbReference type="NCBI Taxonomy" id="1402135"/>
    <lineage>
        <taxon>Bacteria</taxon>
        <taxon>Pseudomonadati</taxon>
        <taxon>Pseudomonadota</taxon>
        <taxon>Alphaproteobacteria</taxon>
        <taxon>Rhodobacterales</taxon>
        <taxon>Roseobacteraceae</taxon>
        <taxon>Pseudosulfitobacter</taxon>
    </lineage>
</organism>
<dbReference type="Proteomes" id="UP000199754">
    <property type="component" value="Chromosome"/>
</dbReference>